<gene>
    <name evidence="3" type="primary">dap_1</name>
    <name evidence="3" type="ORF">LMG28688_01658</name>
</gene>
<feature type="domain" description="Beta-lactamase-related" evidence="2">
    <location>
        <begin position="70"/>
        <end position="376"/>
    </location>
</feature>
<dbReference type="InterPro" id="IPR012338">
    <property type="entry name" value="Beta-lactam/transpept-like"/>
</dbReference>
<organism evidence="3 4">
    <name type="scientific">Paraburkholderia caffeinitolerans</name>
    <dbReference type="NCBI Taxonomy" id="1723730"/>
    <lineage>
        <taxon>Bacteria</taxon>
        <taxon>Pseudomonadati</taxon>
        <taxon>Pseudomonadota</taxon>
        <taxon>Betaproteobacteria</taxon>
        <taxon>Burkholderiales</taxon>
        <taxon>Burkholderiaceae</taxon>
        <taxon>Paraburkholderia</taxon>
    </lineage>
</organism>
<sequence length="618" mass="66416">MTSARTPAKPPLLSSHPRRAFLGLGLAALATPLLQACGGSSGGANTPTDPASVQWLRQGVLQALDGSDADMTAVSVAIFADKDIVWREAFGYANPDTQLPVTVDTRFNLGSIAKLFATLAVMILRDRGALSLDQPVVQLLPSFSMLSPAYTQVTVRQLVNHSPGFPGTNYRNVFNFAPIPGYAQDTLKELSLSRLKHDPGELSVYCNDGFTLLDLVVPALTGQSYTDFIQHELLDPLGMTLTGFTLAPAAEGTFVHPRYQGKTQPQEFVAAYATGGIISTPTDMMKIARLFMDGGVFEGQRIVSAGAVQDMAVEQSAYTRIDLGNSPLRFGLGWDNVVQAGMAAGGLLAWHKTGATDFFHTEFIVVPGARLALVITGASSDYDGLSLAEGALLRTAQEHGVISALPSAVVPVVPPLASSAPDVSPLTGIYANYNRPVQLLQAGDGSLTLNTWSATGWNVLAAGLRLRTDGRWWADATVNKCYAFKEMSGHFYLIQRVLSANSLYWTDVPAGQWLPDAPAPLPSAWQNRLGSHWLDINDDPESFEGKLAPRTGVIGQLAERPGYVLWNNAQLLRVIDDNQAGMTVKIPAVAGRDLVELNMVMEGAEEQLHIGTMVFRRV</sequence>
<dbReference type="Gene3D" id="3.40.710.10">
    <property type="entry name" value="DD-peptidase/beta-lactamase superfamily"/>
    <property type="match status" value="1"/>
</dbReference>
<reference evidence="3 4" key="1">
    <citation type="submission" date="2020-04" db="EMBL/GenBank/DDBJ databases">
        <authorList>
            <person name="De Canck E."/>
        </authorList>
    </citation>
    <scope>NUCLEOTIDE SEQUENCE [LARGE SCALE GENOMIC DNA]</scope>
    <source>
        <strain evidence="3 4">LMG 28688</strain>
    </source>
</reference>
<evidence type="ECO:0000259" key="2">
    <source>
        <dbReference type="Pfam" id="PF00144"/>
    </source>
</evidence>
<keyword evidence="3" id="KW-0645">Protease</keyword>
<keyword evidence="1" id="KW-0732">Signal</keyword>
<dbReference type="EC" id="3.4.11.19" evidence="3"/>
<keyword evidence="3" id="KW-0031">Aminopeptidase</keyword>
<feature type="chain" id="PRO_5027020629" evidence="1">
    <location>
        <begin position="37"/>
        <end position="618"/>
    </location>
</feature>
<dbReference type="AlphaFoldDB" id="A0A6J5FNC1"/>
<protein>
    <submittedName>
        <fullName evidence="3">D-aminopeptidase</fullName>
        <ecNumber evidence="3">3.4.11.19</ecNumber>
    </submittedName>
</protein>
<keyword evidence="4" id="KW-1185">Reference proteome</keyword>
<dbReference type="SUPFAM" id="SSF56601">
    <property type="entry name" value="beta-lactamase/transpeptidase-like"/>
    <property type="match status" value="1"/>
</dbReference>
<dbReference type="RefSeq" id="WP_175194657.1">
    <property type="nucleotide sequence ID" value="NZ_CADIKL010000006.1"/>
</dbReference>
<feature type="signal peptide" evidence="1">
    <location>
        <begin position="1"/>
        <end position="36"/>
    </location>
</feature>
<dbReference type="PANTHER" id="PTHR43283">
    <property type="entry name" value="BETA-LACTAMASE-RELATED"/>
    <property type="match status" value="1"/>
</dbReference>
<name>A0A6J5FNC1_9BURK</name>
<dbReference type="Proteomes" id="UP000494119">
    <property type="component" value="Unassembled WGS sequence"/>
</dbReference>
<accession>A0A6J5FNC1</accession>
<dbReference type="InterPro" id="IPR001466">
    <property type="entry name" value="Beta-lactam-related"/>
</dbReference>
<dbReference type="InterPro" id="IPR050789">
    <property type="entry name" value="Diverse_Enzym_Activities"/>
</dbReference>
<keyword evidence="3" id="KW-0378">Hydrolase</keyword>
<dbReference type="EMBL" id="CADIKL010000006">
    <property type="protein sequence ID" value="CAB3783492.1"/>
    <property type="molecule type" value="Genomic_DNA"/>
</dbReference>
<dbReference type="Pfam" id="PF00144">
    <property type="entry name" value="Beta-lactamase"/>
    <property type="match status" value="1"/>
</dbReference>
<proteinExistence type="predicted"/>
<dbReference type="GO" id="GO:0004177">
    <property type="term" value="F:aminopeptidase activity"/>
    <property type="evidence" value="ECO:0007669"/>
    <property type="project" value="UniProtKB-KW"/>
</dbReference>
<evidence type="ECO:0000313" key="4">
    <source>
        <dbReference type="Proteomes" id="UP000494119"/>
    </source>
</evidence>
<evidence type="ECO:0000313" key="3">
    <source>
        <dbReference type="EMBL" id="CAB3783492.1"/>
    </source>
</evidence>
<evidence type="ECO:0000256" key="1">
    <source>
        <dbReference type="SAM" id="SignalP"/>
    </source>
</evidence>